<dbReference type="RefSeq" id="WP_062793687.1">
    <property type="nucleotide sequence ID" value="NZ_AP024609.1"/>
</dbReference>
<dbReference type="Pfam" id="PF14375">
    <property type="entry name" value="Cys_rich_CWC"/>
    <property type="match status" value="1"/>
</dbReference>
<name>A0A380A5K0_9GAMM</name>
<evidence type="ECO:0000313" key="2">
    <source>
        <dbReference type="Proteomes" id="UP000254069"/>
    </source>
</evidence>
<dbReference type="KEGG" id="salg:BS332_04200"/>
<dbReference type="Proteomes" id="UP000254069">
    <property type="component" value="Unassembled WGS sequence"/>
</dbReference>
<gene>
    <name evidence="1" type="ORF">NCTC10738_02289</name>
</gene>
<sequence length="68" mass="7618">MTEKSAARCPVCQQANQCAMAAGTDPALCWCMKADFSYLELTLRDIPKHSCICRHCLINIKKNAAHYE</sequence>
<reference evidence="1 2" key="1">
    <citation type="submission" date="2018-06" db="EMBL/GenBank/DDBJ databases">
        <authorList>
            <consortium name="Pathogen Informatics"/>
            <person name="Doyle S."/>
        </authorList>
    </citation>
    <scope>NUCLEOTIDE SEQUENCE [LARGE SCALE GENOMIC DNA]</scope>
    <source>
        <strain evidence="1 2">NCTC10738</strain>
    </source>
</reference>
<dbReference type="GeneID" id="93810810"/>
<dbReference type="AlphaFoldDB" id="A0A380A5K0"/>
<keyword evidence="2" id="KW-1185">Reference proteome</keyword>
<dbReference type="EMBL" id="UGYO01000001">
    <property type="protein sequence ID" value="SUI74756.1"/>
    <property type="molecule type" value="Genomic_DNA"/>
</dbReference>
<dbReference type="InterPro" id="IPR032720">
    <property type="entry name" value="Cys_rich_CWC"/>
</dbReference>
<protein>
    <submittedName>
        <fullName evidence="1">Uncharacterized protein</fullName>
    </submittedName>
</protein>
<proteinExistence type="predicted"/>
<evidence type="ECO:0000313" key="1">
    <source>
        <dbReference type="EMBL" id="SUI74756.1"/>
    </source>
</evidence>
<organism evidence="1 2">
    <name type="scientific">Shewanella algae</name>
    <dbReference type="NCBI Taxonomy" id="38313"/>
    <lineage>
        <taxon>Bacteria</taxon>
        <taxon>Pseudomonadati</taxon>
        <taxon>Pseudomonadota</taxon>
        <taxon>Gammaproteobacteria</taxon>
        <taxon>Alteromonadales</taxon>
        <taxon>Shewanellaceae</taxon>
        <taxon>Shewanella</taxon>
    </lineage>
</organism>
<accession>A0A380A5K0</accession>